<dbReference type="GO" id="GO:0004497">
    <property type="term" value="F:monooxygenase activity"/>
    <property type="evidence" value="ECO:0007669"/>
    <property type="project" value="UniProtKB-KW"/>
</dbReference>
<evidence type="ECO:0000256" key="2">
    <source>
        <dbReference type="ARBA" id="ARBA00004174"/>
    </source>
</evidence>
<keyword evidence="11" id="KW-0503">Monooxygenase</keyword>
<dbReference type="InterPro" id="IPR050476">
    <property type="entry name" value="Insect_CytP450_Detox"/>
</dbReference>
<keyword evidence="5" id="KW-0349">Heme</keyword>
<dbReference type="PANTHER" id="PTHR24292">
    <property type="entry name" value="CYTOCHROME P450"/>
    <property type="match status" value="1"/>
</dbReference>
<evidence type="ECO:0000256" key="11">
    <source>
        <dbReference type="ARBA" id="ARBA00023033"/>
    </source>
</evidence>
<keyword evidence="10" id="KW-0408">Iron</keyword>
<dbReference type="GO" id="GO:0020037">
    <property type="term" value="F:heme binding"/>
    <property type="evidence" value="ECO:0007669"/>
    <property type="project" value="InterPro"/>
</dbReference>
<dbReference type="PRINTS" id="PR00463">
    <property type="entry name" value="EP450I"/>
</dbReference>
<proteinExistence type="inferred from homology"/>
<accession>A0A7R9EDQ6</accession>
<keyword evidence="8" id="KW-0492">Microsome</keyword>
<keyword evidence="7" id="KW-0256">Endoplasmic reticulum</keyword>
<evidence type="ECO:0000313" key="13">
    <source>
        <dbReference type="EMBL" id="CAD7432005.1"/>
    </source>
</evidence>
<comment type="similarity">
    <text evidence="4">Belongs to the cytochrome P450 family.</text>
</comment>
<organism evidence="13">
    <name type="scientific">Timema monikensis</name>
    <dbReference type="NCBI Taxonomy" id="170555"/>
    <lineage>
        <taxon>Eukaryota</taxon>
        <taxon>Metazoa</taxon>
        <taxon>Ecdysozoa</taxon>
        <taxon>Arthropoda</taxon>
        <taxon>Hexapoda</taxon>
        <taxon>Insecta</taxon>
        <taxon>Pterygota</taxon>
        <taxon>Neoptera</taxon>
        <taxon>Polyneoptera</taxon>
        <taxon>Phasmatodea</taxon>
        <taxon>Timematodea</taxon>
        <taxon>Timematoidea</taxon>
        <taxon>Timematidae</taxon>
        <taxon>Timema</taxon>
    </lineage>
</organism>
<name>A0A7R9EDQ6_9NEOP</name>
<evidence type="ECO:0000256" key="9">
    <source>
        <dbReference type="ARBA" id="ARBA00023002"/>
    </source>
</evidence>
<dbReference type="InterPro" id="IPR036396">
    <property type="entry name" value="Cyt_P450_sf"/>
</dbReference>
<comment type="cofactor">
    <cofactor evidence="1">
        <name>heme</name>
        <dbReference type="ChEBI" id="CHEBI:30413"/>
    </cofactor>
</comment>
<evidence type="ECO:0000256" key="4">
    <source>
        <dbReference type="ARBA" id="ARBA00010617"/>
    </source>
</evidence>
<dbReference type="SUPFAM" id="SSF48264">
    <property type="entry name" value="Cytochrome P450"/>
    <property type="match status" value="2"/>
</dbReference>
<dbReference type="PANTHER" id="PTHR24292:SF54">
    <property type="entry name" value="CYP9F3-RELATED"/>
    <property type="match status" value="1"/>
</dbReference>
<evidence type="ECO:0000256" key="12">
    <source>
        <dbReference type="ARBA" id="ARBA00023136"/>
    </source>
</evidence>
<keyword evidence="12" id="KW-0472">Membrane</keyword>
<evidence type="ECO:0000256" key="5">
    <source>
        <dbReference type="ARBA" id="ARBA00022617"/>
    </source>
</evidence>
<comment type="subcellular location">
    <subcellularLocation>
        <location evidence="3">Endoplasmic reticulum membrane</location>
        <topology evidence="3">Peripheral membrane protein</topology>
    </subcellularLocation>
    <subcellularLocation>
        <location evidence="2">Microsome membrane</location>
        <topology evidence="2">Peripheral membrane protein</topology>
    </subcellularLocation>
</comment>
<evidence type="ECO:0000256" key="7">
    <source>
        <dbReference type="ARBA" id="ARBA00022824"/>
    </source>
</evidence>
<evidence type="ECO:0000256" key="8">
    <source>
        <dbReference type="ARBA" id="ARBA00022848"/>
    </source>
</evidence>
<dbReference type="GO" id="GO:0005789">
    <property type="term" value="C:endoplasmic reticulum membrane"/>
    <property type="evidence" value="ECO:0007669"/>
    <property type="project" value="UniProtKB-SubCell"/>
</dbReference>
<dbReference type="Pfam" id="PF00067">
    <property type="entry name" value="p450"/>
    <property type="match status" value="2"/>
</dbReference>
<protein>
    <recommendedName>
        <fullName evidence="14">Cytochrome P450</fullName>
    </recommendedName>
</protein>
<keyword evidence="9" id="KW-0560">Oxidoreductase</keyword>
<dbReference type="InterPro" id="IPR001128">
    <property type="entry name" value="Cyt_P450"/>
</dbReference>
<dbReference type="EMBL" id="OB795291">
    <property type="protein sequence ID" value="CAD7432005.1"/>
    <property type="molecule type" value="Genomic_DNA"/>
</dbReference>
<sequence>MFRPSHFEQDSLVALPCSGRLTLNRIVSLLGHVPAVPWKESRSQLTPALTSSRIRGMIPFMLEVCKDLKNYLDREISKGPLEAKDVAARYTTDNLASCEFGIHGRALSDEDDTIFSKEFHKFFKKFVTEAVSKREISGVTRNDFLQILLQLKQKGEIDSEENSNENDHKRKFVCESSDKAIGKHKLHTGSYVLSDTTNQRHPFREDLHQRASEAENSLKSKVEQNINTLMSISGYKYVSYINDNKEFIIKELSILSVCSTLRWVLRYPSTIEELTTLAENQANYIINKLHGIPWDSDDVDNSLIYSLISRAKLRAKAVYVKGEAYSEQSLLSHAATLFVEGYETSSIVMSYTLFELAVNPDIQERVRAEIEESKGEMTLETISKMSYLDKVLSGKQGLACNKLTYLDKFLSDKQGLACNKLTYLDKVLSDKQGLACNKLTYLDKDRCPPCLLVPPKKSHHATAHSETTCYN</sequence>
<dbReference type="InterPro" id="IPR002401">
    <property type="entry name" value="Cyt_P450_E_grp-I"/>
</dbReference>
<dbReference type="GO" id="GO:0016705">
    <property type="term" value="F:oxidoreductase activity, acting on paired donors, with incorporation or reduction of molecular oxygen"/>
    <property type="evidence" value="ECO:0007669"/>
    <property type="project" value="InterPro"/>
</dbReference>
<gene>
    <name evidence="13" type="ORF">TMSB3V08_LOCUS8724</name>
</gene>
<dbReference type="AlphaFoldDB" id="A0A7R9EDQ6"/>
<dbReference type="GO" id="GO:0005506">
    <property type="term" value="F:iron ion binding"/>
    <property type="evidence" value="ECO:0007669"/>
    <property type="project" value="InterPro"/>
</dbReference>
<evidence type="ECO:0008006" key="14">
    <source>
        <dbReference type="Google" id="ProtNLM"/>
    </source>
</evidence>
<keyword evidence="6" id="KW-0479">Metal-binding</keyword>
<evidence type="ECO:0000256" key="1">
    <source>
        <dbReference type="ARBA" id="ARBA00001971"/>
    </source>
</evidence>
<evidence type="ECO:0000256" key="3">
    <source>
        <dbReference type="ARBA" id="ARBA00004406"/>
    </source>
</evidence>
<dbReference type="Gene3D" id="1.10.630.10">
    <property type="entry name" value="Cytochrome P450"/>
    <property type="match status" value="2"/>
</dbReference>
<reference evidence="13" key="1">
    <citation type="submission" date="2020-11" db="EMBL/GenBank/DDBJ databases">
        <authorList>
            <person name="Tran Van P."/>
        </authorList>
    </citation>
    <scope>NUCLEOTIDE SEQUENCE</scope>
</reference>
<evidence type="ECO:0000256" key="6">
    <source>
        <dbReference type="ARBA" id="ARBA00022723"/>
    </source>
</evidence>
<evidence type="ECO:0000256" key="10">
    <source>
        <dbReference type="ARBA" id="ARBA00023004"/>
    </source>
</evidence>